<accession>A0A183TG90</accession>
<keyword evidence="2" id="KW-1185">Reference proteome</keyword>
<name>A0A183TG90_SCHSO</name>
<evidence type="ECO:0000313" key="1">
    <source>
        <dbReference type="EMBL" id="VDM01874.1"/>
    </source>
</evidence>
<reference evidence="1 2" key="2">
    <citation type="submission" date="2018-11" db="EMBL/GenBank/DDBJ databases">
        <authorList>
            <consortium name="Pathogen Informatics"/>
        </authorList>
    </citation>
    <scope>NUCLEOTIDE SEQUENCE [LARGE SCALE GENOMIC DNA]</scope>
    <source>
        <strain evidence="1 2">NST_G2</strain>
    </source>
</reference>
<dbReference type="Proteomes" id="UP000275846">
    <property type="component" value="Unassembled WGS sequence"/>
</dbReference>
<evidence type="ECO:0000313" key="3">
    <source>
        <dbReference type="WBParaSite" id="SSLN_0001607401-mRNA-1"/>
    </source>
</evidence>
<dbReference type="EMBL" id="UYSU01039996">
    <property type="protein sequence ID" value="VDM01874.1"/>
    <property type="molecule type" value="Genomic_DNA"/>
</dbReference>
<dbReference type="STRING" id="70667.A0A183TG90"/>
<dbReference type="OrthoDB" id="6232571at2759"/>
<dbReference type="WBParaSite" id="SSLN_0001607401-mRNA-1">
    <property type="protein sequence ID" value="SSLN_0001607401-mRNA-1"/>
    <property type="gene ID" value="SSLN_0001607401"/>
</dbReference>
<gene>
    <name evidence="1" type="ORF">SSLN_LOCUS15488</name>
</gene>
<organism evidence="3">
    <name type="scientific">Schistocephalus solidus</name>
    <name type="common">Tapeworm</name>
    <dbReference type="NCBI Taxonomy" id="70667"/>
    <lineage>
        <taxon>Eukaryota</taxon>
        <taxon>Metazoa</taxon>
        <taxon>Spiralia</taxon>
        <taxon>Lophotrochozoa</taxon>
        <taxon>Platyhelminthes</taxon>
        <taxon>Cestoda</taxon>
        <taxon>Eucestoda</taxon>
        <taxon>Diphyllobothriidea</taxon>
        <taxon>Diphyllobothriidae</taxon>
        <taxon>Schistocephalus</taxon>
    </lineage>
</organism>
<protein>
    <submittedName>
        <fullName evidence="3">Rab3 GTPase-activating protein non-catalytic subunit</fullName>
    </submittedName>
</protein>
<reference evidence="3" key="1">
    <citation type="submission" date="2016-06" db="UniProtKB">
        <authorList>
            <consortium name="WormBaseParasite"/>
        </authorList>
    </citation>
    <scope>IDENTIFICATION</scope>
</reference>
<dbReference type="AlphaFoldDB" id="A0A183TG90"/>
<sequence length="533" mass="59179">MVFNAVVKATVTGLGLLVVMVELQCATVPVFFEFLKTEMSVVPDILRLAIPSGRVPNGIFSVSEDGDFLIGFKDAIGIYLVDISGIWYECWHHHGLDMLADPQPGLKTLVDELCPQSQTDPANFAEITYCPSVEEYFSGVLDTSFMQTSWSQRLREVQLGNKETTKGAFFVALHRSGTLTFWDIQAPLVSWKNVRLMAINRTYFQTYNPPDLPAKPNFVKIVDFSDINFLLILGFTDGKVIGVYYGAYCVAYGKLGLTMVNEVMLCKSTEFITCQDACYAPARGILCLAYGTRVVVCQLNVMVVSRAVCISNTRIIHADGILKPISVISEAKPIISPPSNSMAFHRNLSGLFVSSNAIHVAFLEILFKAAELVNFLMRSGDKPLRGQLDSIQELHRRLLATEPAAKVTSANDMDSFILRPFNYLLDQLLSDENTDYSRMSLEKLQIQSCATCLLLQRKYHLTLAVEEARGLKSLKTDESIVIGPADKGGATLIMDKTDYINKANQIFNDREAYTPLDVDPTKKQVAAAKKKLN</sequence>
<proteinExistence type="predicted"/>
<evidence type="ECO:0000313" key="2">
    <source>
        <dbReference type="Proteomes" id="UP000275846"/>
    </source>
</evidence>